<sequence>MNNFKEKIEKLIDVENTLRHVFSFPDPKYRLNFNHLRFGALRTDDDEKMMKEAINILKSTGKKYYLAITYQYNDPTRIEVYFHLPKLTFRLSDEWIEGCLLIRGYFKDPKVLSGEISTAVLIDTFTIDDKPKLNQDPGEHYGPVGYQGLKPHRSKEEKNFIRKLEIYQI</sequence>
<evidence type="ECO:0000313" key="2">
    <source>
        <dbReference type="Proteomes" id="UP000178367"/>
    </source>
</evidence>
<evidence type="ECO:0000313" key="1">
    <source>
        <dbReference type="EMBL" id="OGF25286.1"/>
    </source>
</evidence>
<comment type="caution">
    <text evidence="1">The sequence shown here is derived from an EMBL/GenBank/DDBJ whole genome shotgun (WGS) entry which is preliminary data.</text>
</comment>
<reference evidence="1 2" key="1">
    <citation type="journal article" date="2016" name="Nat. Commun.">
        <title>Thousands of microbial genomes shed light on interconnected biogeochemical processes in an aquifer system.</title>
        <authorList>
            <person name="Anantharaman K."/>
            <person name="Brown C.T."/>
            <person name="Hug L.A."/>
            <person name="Sharon I."/>
            <person name="Castelle C.J."/>
            <person name="Probst A.J."/>
            <person name="Thomas B.C."/>
            <person name="Singh A."/>
            <person name="Wilkins M.J."/>
            <person name="Karaoz U."/>
            <person name="Brodie E.L."/>
            <person name="Williams K.H."/>
            <person name="Hubbard S.S."/>
            <person name="Banfield J.F."/>
        </authorList>
    </citation>
    <scope>NUCLEOTIDE SEQUENCE [LARGE SCALE GENOMIC DNA]</scope>
</reference>
<accession>A0A1F5SFD7</accession>
<organism evidence="1 2">
    <name type="scientific">Candidatus Falkowbacteria bacterium RIFOXYA2_FULL_47_19</name>
    <dbReference type="NCBI Taxonomy" id="1797994"/>
    <lineage>
        <taxon>Bacteria</taxon>
        <taxon>Candidatus Falkowiibacteriota</taxon>
    </lineage>
</organism>
<protein>
    <submittedName>
        <fullName evidence="1">Uncharacterized protein</fullName>
    </submittedName>
</protein>
<gene>
    <name evidence="1" type="ORF">A2227_07870</name>
</gene>
<proteinExistence type="predicted"/>
<dbReference type="AlphaFoldDB" id="A0A1F5SFD7"/>
<dbReference type="Proteomes" id="UP000178367">
    <property type="component" value="Unassembled WGS sequence"/>
</dbReference>
<name>A0A1F5SFD7_9BACT</name>
<dbReference type="EMBL" id="MFGB01000022">
    <property type="protein sequence ID" value="OGF25286.1"/>
    <property type="molecule type" value="Genomic_DNA"/>
</dbReference>